<dbReference type="EMBL" id="JANX01000082">
    <property type="protein sequence ID" value="KGM34593.1"/>
    <property type="molecule type" value="Genomic_DNA"/>
</dbReference>
<protein>
    <submittedName>
        <fullName evidence="1">Uncharacterized protein</fullName>
    </submittedName>
</protein>
<reference evidence="1 2" key="1">
    <citation type="submission" date="2014-01" db="EMBL/GenBank/DDBJ databases">
        <title>Genome sequence determination for a cystic fibrosis isolate, Inquilinus limosus.</title>
        <authorList>
            <person name="Pino M."/>
            <person name="Di Conza J."/>
            <person name="Gutkind G."/>
        </authorList>
    </citation>
    <scope>NUCLEOTIDE SEQUENCE [LARGE SCALE GENOMIC DNA]</scope>
    <source>
        <strain evidence="1 2">MP06</strain>
    </source>
</reference>
<comment type="caution">
    <text evidence="1">The sequence shown here is derived from an EMBL/GenBank/DDBJ whole genome shotgun (WGS) entry which is preliminary data.</text>
</comment>
<evidence type="ECO:0000313" key="1">
    <source>
        <dbReference type="EMBL" id="KGM34593.1"/>
    </source>
</evidence>
<name>A0A0A0D9P1_9PROT</name>
<dbReference type="AlphaFoldDB" id="A0A0A0D9P1"/>
<dbReference type="RefSeq" id="WP_034834655.1">
    <property type="nucleotide sequence ID" value="NZ_JANX01000082.1"/>
</dbReference>
<sequence length="103" mass="11349">MATEIEPVIVYEEDGRQKLFSRADELVDWLGSLFQTVSDDHSVEHERAGLKREELLGRIDALLRDLKGDIAAGKPRISLATRSEAAGLVAAFRTVHPPTGKLP</sequence>
<evidence type="ECO:0000313" key="2">
    <source>
        <dbReference type="Proteomes" id="UP000029995"/>
    </source>
</evidence>
<dbReference type="Proteomes" id="UP000029995">
    <property type="component" value="Unassembled WGS sequence"/>
</dbReference>
<organism evidence="1 2">
    <name type="scientific">Inquilinus limosus MP06</name>
    <dbReference type="NCBI Taxonomy" id="1398085"/>
    <lineage>
        <taxon>Bacteria</taxon>
        <taxon>Pseudomonadati</taxon>
        <taxon>Pseudomonadota</taxon>
        <taxon>Alphaproteobacteria</taxon>
        <taxon>Rhodospirillales</taxon>
        <taxon>Rhodospirillaceae</taxon>
        <taxon>Inquilinus</taxon>
    </lineage>
</organism>
<accession>A0A0A0D9P1</accession>
<proteinExistence type="predicted"/>
<gene>
    <name evidence="1" type="ORF">P409_09380</name>
</gene>
<dbReference type="OrthoDB" id="7355542at2"/>